<evidence type="ECO:0000256" key="8">
    <source>
        <dbReference type="ARBA" id="ARBA00023125"/>
    </source>
</evidence>
<keyword evidence="7" id="KW-0175">Coiled coil</keyword>
<organism evidence="14 15">
    <name type="scientific">Exaiptasia diaphana</name>
    <name type="common">Tropical sea anemone</name>
    <name type="synonym">Aiptasia pulchella</name>
    <dbReference type="NCBI Taxonomy" id="2652724"/>
    <lineage>
        <taxon>Eukaryota</taxon>
        <taxon>Metazoa</taxon>
        <taxon>Cnidaria</taxon>
        <taxon>Anthozoa</taxon>
        <taxon>Hexacorallia</taxon>
        <taxon>Actiniaria</taxon>
        <taxon>Aiptasiidae</taxon>
        <taxon>Exaiptasia</taxon>
    </lineage>
</organism>
<name>A0A913Y8Y5_EXADI</name>
<evidence type="ECO:0000256" key="6">
    <source>
        <dbReference type="ARBA" id="ARBA00023015"/>
    </source>
</evidence>
<dbReference type="InterPro" id="IPR026516">
    <property type="entry name" value="THAP1/10"/>
</dbReference>
<evidence type="ECO:0000256" key="1">
    <source>
        <dbReference type="ARBA" id="ARBA00004642"/>
    </source>
</evidence>
<keyword evidence="11" id="KW-0131">Cell cycle</keyword>
<keyword evidence="10" id="KW-0539">Nucleus</keyword>
<evidence type="ECO:0000256" key="7">
    <source>
        <dbReference type="ARBA" id="ARBA00023054"/>
    </source>
</evidence>
<dbReference type="AlphaFoldDB" id="A0A913Y8Y5"/>
<dbReference type="PROSITE" id="PS50950">
    <property type="entry name" value="ZF_THAP"/>
    <property type="match status" value="1"/>
</dbReference>
<keyword evidence="9" id="KW-0804">Transcription</keyword>
<keyword evidence="4 12" id="KW-0863">Zinc-finger</keyword>
<dbReference type="OMA" id="WVCSSKR"/>
<dbReference type="GO" id="GO:0005654">
    <property type="term" value="C:nucleoplasm"/>
    <property type="evidence" value="ECO:0007669"/>
    <property type="project" value="UniProtKB-SubCell"/>
</dbReference>
<evidence type="ECO:0000313" key="14">
    <source>
        <dbReference type="EnsemblMetazoa" id="XP_020916612.1"/>
    </source>
</evidence>
<keyword evidence="5" id="KW-0862">Zinc</keyword>
<dbReference type="InterPro" id="IPR038441">
    <property type="entry name" value="THAP_Znf_sf"/>
</dbReference>
<sequence length="106" mass="12371">MAAKHCCVPMCTNYLKKNPQLSFHHFPKDSILCKRWIQVIRRDVGAHFKITDATYVCSQHFVSNDFRWTPNRRCLLPDAIPSVFAWSKTSAPRKPPAKRRFLVIDL</sequence>
<keyword evidence="8 12" id="KW-0238">DNA-binding</keyword>
<dbReference type="KEGG" id="epa:110253964"/>
<evidence type="ECO:0000256" key="2">
    <source>
        <dbReference type="ARBA" id="ARBA00006177"/>
    </source>
</evidence>
<keyword evidence="6" id="KW-0805">Transcription regulation</keyword>
<dbReference type="Pfam" id="PF05485">
    <property type="entry name" value="THAP"/>
    <property type="match status" value="1"/>
</dbReference>
<keyword evidence="3" id="KW-0479">Metal-binding</keyword>
<evidence type="ECO:0000256" key="4">
    <source>
        <dbReference type="ARBA" id="ARBA00022771"/>
    </source>
</evidence>
<comment type="similarity">
    <text evidence="2">Belongs to the THAP1 family.</text>
</comment>
<evidence type="ECO:0000256" key="9">
    <source>
        <dbReference type="ARBA" id="ARBA00023163"/>
    </source>
</evidence>
<proteinExistence type="inferred from homology"/>
<dbReference type="InterPro" id="IPR006612">
    <property type="entry name" value="THAP_Znf"/>
</dbReference>
<dbReference type="EnsemblMetazoa" id="XM_021060953.2">
    <property type="protein sequence ID" value="XP_020916612.1"/>
    <property type="gene ID" value="LOC110253964"/>
</dbReference>
<dbReference type="RefSeq" id="XP_020916612.1">
    <property type="nucleotide sequence ID" value="XM_021060953.2"/>
</dbReference>
<dbReference type="PANTHER" id="PTHR46600:SF1">
    <property type="entry name" value="THAP DOMAIN-CONTAINING PROTEIN 1"/>
    <property type="match status" value="1"/>
</dbReference>
<evidence type="ECO:0000256" key="3">
    <source>
        <dbReference type="ARBA" id="ARBA00022723"/>
    </source>
</evidence>
<dbReference type="GeneID" id="110253964"/>
<dbReference type="PANTHER" id="PTHR46600">
    <property type="entry name" value="THAP DOMAIN-CONTAINING"/>
    <property type="match status" value="1"/>
</dbReference>
<protein>
    <recommendedName>
        <fullName evidence="13">THAP-type domain-containing protein</fullName>
    </recommendedName>
</protein>
<evidence type="ECO:0000256" key="10">
    <source>
        <dbReference type="ARBA" id="ARBA00023242"/>
    </source>
</evidence>
<evidence type="ECO:0000256" key="11">
    <source>
        <dbReference type="ARBA" id="ARBA00023306"/>
    </source>
</evidence>
<evidence type="ECO:0000259" key="13">
    <source>
        <dbReference type="PROSITE" id="PS50950"/>
    </source>
</evidence>
<dbReference type="SMART" id="SM00980">
    <property type="entry name" value="THAP"/>
    <property type="match status" value="1"/>
</dbReference>
<dbReference type="Gene3D" id="6.20.210.20">
    <property type="entry name" value="THAP domain"/>
    <property type="match status" value="1"/>
</dbReference>
<comment type="subcellular location">
    <subcellularLocation>
        <location evidence="1">Nucleus</location>
        <location evidence="1">Nucleoplasm</location>
    </subcellularLocation>
</comment>
<dbReference type="GO" id="GO:0043565">
    <property type="term" value="F:sequence-specific DNA binding"/>
    <property type="evidence" value="ECO:0007669"/>
    <property type="project" value="InterPro"/>
</dbReference>
<feature type="domain" description="THAP-type" evidence="13">
    <location>
        <begin position="1"/>
        <end position="84"/>
    </location>
</feature>
<evidence type="ECO:0000256" key="12">
    <source>
        <dbReference type="PROSITE-ProRule" id="PRU00309"/>
    </source>
</evidence>
<dbReference type="SMART" id="SM00692">
    <property type="entry name" value="DM3"/>
    <property type="match status" value="1"/>
</dbReference>
<dbReference type="Proteomes" id="UP000887567">
    <property type="component" value="Unplaced"/>
</dbReference>
<evidence type="ECO:0000256" key="5">
    <source>
        <dbReference type="ARBA" id="ARBA00022833"/>
    </source>
</evidence>
<evidence type="ECO:0000313" key="15">
    <source>
        <dbReference type="Proteomes" id="UP000887567"/>
    </source>
</evidence>
<dbReference type="SUPFAM" id="SSF57716">
    <property type="entry name" value="Glucocorticoid receptor-like (DNA-binding domain)"/>
    <property type="match status" value="1"/>
</dbReference>
<accession>A0A913Y8Y5</accession>
<keyword evidence="15" id="KW-1185">Reference proteome</keyword>
<dbReference type="OrthoDB" id="6506760at2759"/>
<dbReference type="GO" id="GO:0008270">
    <property type="term" value="F:zinc ion binding"/>
    <property type="evidence" value="ECO:0007669"/>
    <property type="project" value="UniProtKB-KW"/>
</dbReference>
<reference evidence="14" key="1">
    <citation type="submission" date="2022-11" db="UniProtKB">
        <authorList>
            <consortium name="EnsemblMetazoa"/>
        </authorList>
    </citation>
    <scope>IDENTIFICATION</scope>
</reference>